<dbReference type="GO" id="GO:0005634">
    <property type="term" value="C:nucleus"/>
    <property type="evidence" value="ECO:0007669"/>
    <property type="project" value="UniProtKB-SubCell"/>
</dbReference>
<keyword evidence="5 10" id="KW-0808">Transferase</keyword>
<sequence length="1092" mass="122005">CWKLRASLAPPPSMNAAQYIISRMRSCKSPPEGDVGDRSGQLENCFASVGSATHDYHGDDAVGYGPGFMVVADGVSGTMKSSGVLAKLLVAETLASLAKLKKRALDTPIKASDFSESVEQATRNARKATKRKGRLDSTLSAVYFDDASRQLFAYTIGDCKCVLVRSGKVVFESDSIIYDFNVPAVVSSNQTINYSSEVQIQTCAYEPGDVCLLFSDGVHDNLYVDQVIECVELFSDNADEIAKKTVQMAKDSFTECEDYIPFAVSAASFCREAVEELKSNSNVNEEEYKKFSAKCADIPSAEITRPIFNKEQRVRQLAFYSASNLLAFAHKKMGKKDDVSRFRQNQRRPFSKKSRNGADDGTNGKDSRDNKKDQENFSEWVYTNESFIKYYQAQGIVDPSEWETLMTYLAKPLPTTFRINNSCAFAERIRERMAQDFQFDGLVVDDEPVEPISNMAWYPNNRGYQWSVERRRIRKLPLLAEFQKWLVELSDSGNITRQEAVSMIPPLVLDVQPHHKVLDMCAAPGSKTSQLLESLHAQEHVTGKVPTGMVVANDVDLKRAYMLVHQSKRMSSPALVVTCHEAQHIPHFGNEDDQTNGFFDRILCDAPCSGDGTLRKNPIIWKQWHVRNGITLHPLQLQIAKRGAALLKVGGEMCYSTCTFNPLENEAVVAELLRWSKGALELVDVSQALPVLKRRPGMSSWKVMDLSLEEVNSYHEAVAKKDERTPKLLSTMFPPTAEEAARFNLDRCMRCVPQDANTGGFFICLFKKVAPTPVEEPVKTRAERRSERAEAKKDATPAADGAENAAEGEESTEATDAPAAEADGAAARPIEEDKSENKPQRKSRRDRFLPKGEEPYIALAESQWEELKQCYDMADDFPRHQLLTRSEESKSLTFVTQSITAELLAEMREKRVKVVYAGLKIFERNLTSDGKKVYRMCHCGVHICLPYVRTRVFQITAKDLQTLVESQGELLSFNDFEPETQKNFEAAALGSVLCTLNREPGSMVEKMLMNVAVWRGKSSVSLMAAKPDAQALLAAMKELKLWDETVSAHVAKCRAERRERAKPQHSHPVAAVEQKQETEVAATDAKPMDSAE</sequence>
<keyword evidence="6 10" id="KW-0949">S-adenosyl-L-methionine</keyword>
<dbReference type="Pfam" id="PF25376">
    <property type="entry name" value="Pre-PUA_NSUN2"/>
    <property type="match status" value="1"/>
</dbReference>
<feature type="compositionally biased region" description="Low complexity" evidence="11">
    <location>
        <begin position="814"/>
        <end position="827"/>
    </location>
</feature>
<reference evidence="13" key="2">
    <citation type="journal article" date="2023" name="Microbiol Resour">
        <title>Decontamination and Annotation of the Draft Genome Sequence of the Oomycete Lagenidium giganteum ARSEF 373.</title>
        <authorList>
            <person name="Morgan W.R."/>
            <person name="Tartar A."/>
        </authorList>
    </citation>
    <scope>NUCLEOTIDE SEQUENCE</scope>
    <source>
        <strain evidence="13">ARSEF 373</strain>
    </source>
</reference>
<evidence type="ECO:0000256" key="2">
    <source>
        <dbReference type="ARBA" id="ARBA00007494"/>
    </source>
</evidence>
<keyword evidence="14" id="KW-1185">Reference proteome</keyword>
<dbReference type="InterPro" id="IPR057286">
    <property type="entry name" value="PUA_NSUN2"/>
</dbReference>
<dbReference type="SUPFAM" id="SSF53335">
    <property type="entry name" value="S-adenosyl-L-methionine-dependent methyltransferases"/>
    <property type="match status" value="1"/>
</dbReference>
<dbReference type="InterPro" id="IPR018314">
    <property type="entry name" value="RsmB/NOL1/NOP2-like_CS"/>
</dbReference>
<dbReference type="InterPro" id="IPR023270">
    <property type="entry name" value="RCMT_NCL1"/>
</dbReference>
<feature type="binding site" evidence="10">
    <location>
        <begin position="521"/>
        <end position="527"/>
    </location>
    <ligand>
        <name>S-adenosyl-L-methionine</name>
        <dbReference type="ChEBI" id="CHEBI:59789"/>
    </ligand>
</feature>
<dbReference type="Pfam" id="PF01189">
    <property type="entry name" value="Methyltr_RsmB-F"/>
    <property type="match status" value="1"/>
</dbReference>
<dbReference type="PANTHER" id="PTHR22808:SF1">
    <property type="entry name" value="RNA CYTOSINE-C(5)-METHYLTRANSFERASE NSUN2-RELATED"/>
    <property type="match status" value="1"/>
</dbReference>
<evidence type="ECO:0000256" key="6">
    <source>
        <dbReference type="ARBA" id="ARBA00022691"/>
    </source>
</evidence>
<dbReference type="GO" id="GO:0000049">
    <property type="term" value="F:tRNA binding"/>
    <property type="evidence" value="ECO:0007669"/>
    <property type="project" value="UniProtKB-KW"/>
</dbReference>
<keyword evidence="8 10" id="KW-0694">RNA-binding</keyword>
<feature type="region of interest" description="Disordered" evidence="11">
    <location>
        <begin position="1056"/>
        <end position="1092"/>
    </location>
</feature>
<feature type="compositionally biased region" description="Basic residues" evidence="11">
    <location>
        <begin position="344"/>
        <end position="355"/>
    </location>
</feature>
<comment type="caution">
    <text evidence="13">The sequence shown here is derived from an EMBL/GenBank/DDBJ whole genome shotgun (WGS) entry which is preliminary data.</text>
</comment>
<dbReference type="InterPro" id="IPR001932">
    <property type="entry name" value="PPM-type_phosphatase-like_dom"/>
</dbReference>
<dbReference type="GO" id="GO:0030488">
    <property type="term" value="P:tRNA methylation"/>
    <property type="evidence" value="ECO:0007669"/>
    <property type="project" value="UniProtKB-ARBA"/>
</dbReference>
<dbReference type="Gene3D" id="3.40.50.150">
    <property type="entry name" value="Vaccinia Virus protein VP39"/>
    <property type="match status" value="1"/>
</dbReference>
<dbReference type="PRINTS" id="PR02008">
    <property type="entry name" value="RCMTFAMILY"/>
</dbReference>
<dbReference type="PROSITE" id="PS01153">
    <property type="entry name" value="NOL1_NOP2_SUN"/>
    <property type="match status" value="1"/>
</dbReference>
<evidence type="ECO:0000256" key="10">
    <source>
        <dbReference type="PROSITE-ProRule" id="PRU01023"/>
    </source>
</evidence>
<dbReference type="InterPro" id="IPR036457">
    <property type="entry name" value="PPM-type-like_dom_sf"/>
</dbReference>
<dbReference type="PANTHER" id="PTHR22808">
    <property type="entry name" value="NCL1 YEAST -RELATED NOL1/NOP2/FMU SUN DOMAIN-CONTAINING"/>
    <property type="match status" value="1"/>
</dbReference>
<comment type="subcellular location">
    <subcellularLocation>
        <location evidence="1">Nucleus</location>
    </subcellularLocation>
</comment>
<dbReference type="InterPro" id="IPR029063">
    <property type="entry name" value="SAM-dependent_MTases_sf"/>
</dbReference>
<gene>
    <name evidence="13" type="ORF">N0F65_002405</name>
</gene>
<feature type="compositionally biased region" description="Basic and acidic residues" evidence="11">
    <location>
        <begin position="829"/>
        <end position="839"/>
    </location>
</feature>
<dbReference type="GO" id="GO:0016428">
    <property type="term" value="F:tRNA (cytidine-5-)-methyltransferase activity"/>
    <property type="evidence" value="ECO:0007669"/>
    <property type="project" value="InterPro"/>
</dbReference>
<feature type="domain" description="SAM-dependent MTase RsmB/NOP-type" evidence="12">
    <location>
        <begin position="405"/>
        <end position="769"/>
    </location>
</feature>
<keyword evidence="7" id="KW-0819">tRNA processing</keyword>
<evidence type="ECO:0000256" key="7">
    <source>
        <dbReference type="ARBA" id="ARBA00022694"/>
    </source>
</evidence>
<evidence type="ECO:0000256" key="9">
    <source>
        <dbReference type="ARBA" id="ARBA00023242"/>
    </source>
</evidence>
<feature type="non-terminal residue" evidence="13">
    <location>
        <position position="1"/>
    </location>
</feature>
<proteinExistence type="inferred from homology"/>
<keyword evidence="9" id="KW-0539">Nucleus</keyword>
<evidence type="ECO:0000256" key="11">
    <source>
        <dbReference type="SAM" id="MobiDB-lite"/>
    </source>
</evidence>
<reference evidence="13" key="1">
    <citation type="submission" date="2022-11" db="EMBL/GenBank/DDBJ databases">
        <authorList>
            <person name="Morgan W.R."/>
            <person name="Tartar A."/>
        </authorList>
    </citation>
    <scope>NUCLEOTIDE SEQUENCE</scope>
    <source>
        <strain evidence="13">ARSEF 373</strain>
    </source>
</reference>
<dbReference type="PRINTS" id="PR02011">
    <property type="entry name" value="RCMTNCL1"/>
</dbReference>
<feature type="region of interest" description="Disordered" evidence="11">
    <location>
        <begin position="337"/>
        <end position="375"/>
    </location>
</feature>
<feature type="active site" description="Nucleophile" evidence="10">
    <location>
        <position position="658"/>
    </location>
</feature>
<dbReference type="Pfam" id="PF25378">
    <property type="entry name" value="PUA_NSUN2"/>
    <property type="match status" value="1"/>
</dbReference>
<evidence type="ECO:0000256" key="4">
    <source>
        <dbReference type="ARBA" id="ARBA00022603"/>
    </source>
</evidence>
<dbReference type="InterPro" id="IPR049560">
    <property type="entry name" value="MeTrfase_RsmB-F_NOP2_cat"/>
</dbReference>
<keyword evidence="4 10" id="KW-0489">Methyltransferase</keyword>
<dbReference type="Proteomes" id="UP001146120">
    <property type="component" value="Unassembled WGS sequence"/>
</dbReference>
<evidence type="ECO:0000256" key="3">
    <source>
        <dbReference type="ARBA" id="ARBA00022555"/>
    </source>
</evidence>
<dbReference type="InterPro" id="IPR023267">
    <property type="entry name" value="RCMT"/>
</dbReference>
<evidence type="ECO:0000313" key="13">
    <source>
        <dbReference type="EMBL" id="DAZ94792.1"/>
    </source>
</evidence>
<evidence type="ECO:0000313" key="14">
    <source>
        <dbReference type="Proteomes" id="UP001146120"/>
    </source>
</evidence>
<dbReference type="SMART" id="SM00332">
    <property type="entry name" value="PP2Cc"/>
    <property type="match status" value="1"/>
</dbReference>
<protein>
    <recommendedName>
        <fullName evidence="12">SAM-dependent MTase RsmB/NOP-type domain-containing protein</fullName>
    </recommendedName>
</protein>
<feature type="compositionally biased region" description="Basic and acidic residues" evidence="11">
    <location>
        <begin position="356"/>
        <end position="375"/>
    </location>
</feature>
<feature type="compositionally biased region" description="Low complexity" evidence="11">
    <location>
        <begin position="796"/>
        <end position="805"/>
    </location>
</feature>
<evidence type="ECO:0000259" key="12">
    <source>
        <dbReference type="PROSITE" id="PS51686"/>
    </source>
</evidence>
<feature type="binding site" evidence="10">
    <location>
        <position position="605"/>
    </location>
    <ligand>
        <name>S-adenosyl-L-methionine</name>
        <dbReference type="ChEBI" id="CHEBI:59789"/>
    </ligand>
</feature>
<name>A0AAV2YIH4_9STRA</name>
<evidence type="ECO:0000256" key="5">
    <source>
        <dbReference type="ARBA" id="ARBA00022679"/>
    </source>
</evidence>
<dbReference type="AlphaFoldDB" id="A0AAV2YIH4"/>
<evidence type="ECO:0000256" key="1">
    <source>
        <dbReference type="ARBA" id="ARBA00004123"/>
    </source>
</evidence>
<keyword evidence="3" id="KW-0820">tRNA-binding</keyword>
<dbReference type="PROSITE" id="PS51686">
    <property type="entry name" value="SAM_MT_RSMB_NOP"/>
    <property type="match status" value="1"/>
</dbReference>
<evidence type="ECO:0000256" key="8">
    <source>
        <dbReference type="ARBA" id="ARBA00022884"/>
    </source>
</evidence>
<dbReference type="Gene3D" id="3.60.40.10">
    <property type="entry name" value="PPM-type phosphatase domain"/>
    <property type="match status" value="1"/>
</dbReference>
<comment type="similarity">
    <text evidence="2 10">Belongs to the class I-like SAM-binding methyltransferase superfamily. RsmB/NOP family.</text>
</comment>
<dbReference type="EMBL" id="DAKRPA010000232">
    <property type="protein sequence ID" value="DAZ94792.1"/>
    <property type="molecule type" value="Genomic_DNA"/>
</dbReference>
<dbReference type="InterPro" id="IPR057285">
    <property type="entry name" value="Pre-PUA_NSUN2"/>
</dbReference>
<dbReference type="InterPro" id="IPR001678">
    <property type="entry name" value="MeTrfase_RsmB-F_NOP2_dom"/>
</dbReference>
<dbReference type="SUPFAM" id="SSF81606">
    <property type="entry name" value="PP2C-like"/>
    <property type="match status" value="1"/>
</dbReference>
<feature type="compositionally biased region" description="Basic and acidic residues" evidence="11">
    <location>
        <begin position="776"/>
        <end position="795"/>
    </location>
</feature>
<accession>A0AAV2YIH4</accession>
<feature type="region of interest" description="Disordered" evidence="11">
    <location>
        <begin position="774"/>
        <end position="848"/>
    </location>
</feature>
<dbReference type="FunFam" id="3.40.50.150:FF:000249">
    <property type="entry name" value="tRNA (Cytosine-5-)-methyltransferase, putative"/>
    <property type="match status" value="1"/>
</dbReference>
<comment type="caution">
    <text evidence="10">Lacks conserved residue(s) required for the propagation of feature annotation.</text>
</comment>
<feature type="binding site" evidence="10">
    <location>
        <position position="554"/>
    </location>
    <ligand>
        <name>S-adenosyl-L-methionine</name>
        <dbReference type="ChEBI" id="CHEBI:59789"/>
    </ligand>
</feature>
<organism evidence="13 14">
    <name type="scientific">Lagenidium giganteum</name>
    <dbReference type="NCBI Taxonomy" id="4803"/>
    <lineage>
        <taxon>Eukaryota</taxon>
        <taxon>Sar</taxon>
        <taxon>Stramenopiles</taxon>
        <taxon>Oomycota</taxon>
        <taxon>Peronosporomycetes</taxon>
        <taxon>Pythiales</taxon>
        <taxon>Pythiaceae</taxon>
    </lineage>
</organism>
<dbReference type="Pfam" id="PF13672">
    <property type="entry name" value="PP2C_2"/>
    <property type="match status" value="1"/>
</dbReference>